<dbReference type="PANTHER" id="PTHR48435:SF1">
    <property type="entry name" value="POLYPROTEIN"/>
    <property type="match status" value="1"/>
</dbReference>
<dbReference type="PANTHER" id="PTHR48435">
    <property type="entry name" value="POLYPROTEIN"/>
    <property type="match status" value="1"/>
</dbReference>
<dbReference type="Gramene" id="ESQ50195">
    <property type="protein sequence ID" value="ESQ50195"/>
    <property type="gene ID" value="EUTSA_v10002187mg"/>
</dbReference>
<protein>
    <recommendedName>
        <fullName evidence="3">Polyprotein</fullName>
    </recommendedName>
</protein>
<feature type="non-terminal residue" evidence="1">
    <location>
        <position position="1"/>
    </location>
</feature>
<dbReference type="AlphaFoldDB" id="V4LI49"/>
<gene>
    <name evidence="1" type="ORF">EUTSA_v10002187mg</name>
</gene>
<dbReference type="Pfam" id="PF01107">
    <property type="entry name" value="MP"/>
    <property type="match status" value="1"/>
</dbReference>
<accession>V4LI49</accession>
<dbReference type="InterPro" id="IPR028919">
    <property type="entry name" value="Viral_movement"/>
</dbReference>
<evidence type="ECO:0000313" key="2">
    <source>
        <dbReference type="Proteomes" id="UP000030689"/>
    </source>
</evidence>
<evidence type="ECO:0008006" key="3">
    <source>
        <dbReference type="Google" id="ProtNLM"/>
    </source>
</evidence>
<evidence type="ECO:0000313" key="1">
    <source>
        <dbReference type="EMBL" id="ESQ50195.1"/>
    </source>
</evidence>
<dbReference type="EMBL" id="KI517398">
    <property type="protein sequence ID" value="ESQ50195.1"/>
    <property type="molecule type" value="Genomic_DNA"/>
</dbReference>
<dbReference type="OMA" id="PAFCTET"/>
<dbReference type="KEGG" id="eus:EUTSA_v10002187mg"/>
<reference evidence="1 2" key="1">
    <citation type="journal article" date="2013" name="Front. Plant Sci.">
        <title>The Reference Genome of the Halophytic Plant Eutrema salsugineum.</title>
        <authorList>
            <person name="Yang R."/>
            <person name="Jarvis D.E."/>
            <person name="Chen H."/>
            <person name="Beilstein M.A."/>
            <person name="Grimwood J."/>
            <person name="Jenkins J."/>
            <person name="Shu S."/>
            <person name="Prochnik S."/>
            <person name="Xin M."/>
            <person name="Ma C."/>
            <person name="Schmutz J."/>
            <person name="Wing R.A."/>
            <person name="Mitchell-Olds T."/>
            <person name="Schumaker K.S."/>
            <person name="Wang X."/>
        </authorList>
    </citation>
    <scope>NUCLEOTIDE SEQUENCE [LARGE SCALE GENOMIC DNA]</scope>
</reference>
<name>V4LI49_EUTSA</name>
<dbReference type="InterPro" id="IPR053098">
    <property type="entry name" value="Petuviruses_polyprotein"/>
</dbReference>
<sequence length="341" mass="38940">FPKHNSFQKSTSSKIDYLYEIEYVSEESKVPITQLLLLNPYKAFTKPNSTLPKVIKQVFGPRKHAARELIPASQMEQHLVPATGTEQMIPLRFNEGMVHQWKNHGYTHLHYRAIRLALTLHGRKGLPVVARVAILDTRYKEYQRACISTIQTILNAGTIFVTLYPNFKIALKDPQIYQNMQIQLQITGAPQVGNTYVATPHHQMAYRVQNHAMDLSIPRDTGDALLIQLESQHTPSCIHIPKDIPREDLVKLLPKLWVTNYKKLHENSIPIQSVDSSIYRIKDGAIEISFKQQDGEKSRQPAFCTETNAISPAKQVQPLRQYLPGFPTNSFNAARYPIYAF</sequence>
<proteinExistence type="predicted"/>
<organism evidence="1 2">
    <name type="scientific">Eutrema salsugineum</name>
    <name type="common">Saltwater cress</name>
    <name type="synonym">Sisymbrium salsugineum</name>
    <dbReference type="NCBI Taxonomy" id="72664"/>
    <lineage>
        <taxon>Eukaryota</taxon>
        <taxon>Viridiplantae</taxon>
        <taxon>Streptophyta</taxon>
        <taxon>Embryophyta</taxon>
        <taxon>Tracheophyta</taxon>
        <taxon>Spermatophyta</taxon>
        <taxon>Magnoliopsida</taxon>
        <taxon>eudicotyledons</taxon>
        <taxon>Gunneridae</taxon>
        <taxon>Pentapetalae</taxon>
        <taxon>rosids</taxon>
        <taxon>malvids</taxon>
        <taxon>Brassicales</taxon>
        <taxon>Brassicaceae</taxon>
        <taxon>Eutremeae</taxon>
        <taxon>Eutrema</taxon>
    </lineage>
</organism>
<keyword evidence="2" id="KW-1185">Reference proteome</keyword>
<dbReference type="Proteomes" id="UP000030689">
    <property type="component" value="Unassembled WGS sequence"/>
</dbReference>